<dbReference type="SUPFAM" id="SSF53756">
    <property type="entry name" value="UDP-Glycosyltransferase/glycogen phosphorylase"/>
    <property type="match status" value="1"/>
</dbReference>
<dbReference type="PANTHER" id="PTHR11926:SF1494">
    <property type="entry name" value="FLAVONOL 3-O-GLUCOSYLTRANSFERASE UGT76E12-RELATED"/>
    <property type="match status" value="1"/>
</dbReference>
<sequence length="485" mass="55020">MANTRNQKQPHAIMIALHLQGHIIPCTDLALKLASNGFTVTFAHLEFIHHQIIATSHGQDQTTGTDIFTEARKSGLDINYATISDGFPVEFDRFSYLDQFMQSYIHDFPSRVDEFIGEIMRTHLSSDYEYFLVADTFSFWARKIAEKYGMVCVSFWTEPAMVFSLYYHLELLKRNGHVPVNGRREEVDYVPGIRAINTKDFMSYLQDSELTLLHKAIFGAFDDVKRADFILCNTVEELEKEAISALHKNQPFYAVGPLFLSRDFPQASVPRSLLPESECMEWLNAKAPGSVLYVSFGSLATIEKDVILEIAGGFLLSGVSFIWSLRPGIVASDEDSMLPDGFRHRIKDQGLIVPWCKQWQVLSSPGIGGFLTHCGWNSTLESIWFGVPMICYPLFTDQITNRKIVVDDWKVGLNLCDGKYVTREEVGEKIETLMNEEKSCALRQEIKKLRNTLQNALSEDGSSERNFARFVDDVKKKLSSQNVSV</sequence>
<accession>A0A2Z7B4K6</accession>
<protein>
    <recommendedName>
        <fullName evidence="5">Glycosyltransferase</fullName>
        <ecNumber evidence="5">2.4.1.-</ecNumber>
    </recommendedName>
</protein>
<dbReference type="CDD" id="cd03784">
    <property type="entry name" value="GT1_Gtf-like"/>
    <property type="match status" value="1"/>
</dbReference>
<dbReference type="EC" id="2.4.1.-" evidence="5"/>
<keyword evidence="2 4" id="KW-0328">Glycosyltransferase</keyword>
<dbReference type="InterPro" id="IPR002213">
    <property type="entry name" value="UDP_glucos_trans"/>
</dbReference>
<gene>
    <name evidence="6" type="ORF">F511_03280</name>
</gene>
<dbReference type="Proteomes" id="UP000250235">
    <property type="component" value="Unassembled WGS sequence"/>
</dbReference>
<dbReference type="FunFam" id="3.40.50.2000:FF:000078">
    <property type="entry name" value="Glycosyltransferase"/>
    <property type="match status" value="1"/>
</dbReference>
<evidence type="ECO:0000256" key="4">
    <source>
        <dbReference type="RuleBase" id="RU003718"/>
    </source>
</evidence>
<name>A0A2Z7B4K6_9LAMI</name>
<evidence type="ECO:0000256" key="3">
    <source>
        <dbReference type="ARBA" id="ARBA00022679"/>
    </source>
</evidence>
<evidence type="ECO:0000313" key="7">
    <source>
        <dbReference type="Proteomes" id="UP000250235"/>
    </source>
</evidence>
<dbReference type="GO" id="GO:0080043">
    <property type="term" value="F:quercetin 3-O-glucosyltransferase activity"/>
    <property type="evidence" value="ECO:0007669"/>
    <property type="project" value="TreeGrafter"/>
</dbReference>
<keyword evidence="3 4" id="KW-0808">Transferase</keyword>
<dbReference type="Pfam" id="PF00201">
    <property type="entry name" value="UDPGT"/>
    <property type="match status" value="1"/>
</dbReference>
<dbReference type="OrthoDB" id="5835829at2759"/>
<organism evidence="6 7">
    <name type="scientific">Dorcoceras hygrometricum</name>
    <dbReference type="NCBI Taxonomy" id="472368"/>
    <lineage>
        <taxon>Eukaryota</taxon>
        <taxon>Viridiplantae</taxon>
        <taxon>Streptophyta</taxon>
        <taxon>Embryophyta</taxon>
        <taxon>Tracheophyta</taxon>
        <taxon>Spermatophyta</taxon>
        <taxon>Magnoliopsida</taxon>
        <taxon>eudicotyledons</taxon>
        <taxon>Gunneridae</taxon>
        <taxon>Pentapetalae</taxon>
        <taxon>asterids</taxon>
        <taxon>lamiids</taxon>
        <taxon>Lamiales</taxon>
        <taxon>Gesneriaceae</taxon>
        <taxon>Didymocarpoideae</taxon>
        <taxon>Trichosporeae</taxon>
        <taxon>Loxocarpinae</taxon>
        <taxon>Dorcoceras</taxon>
    </lineage>
</organism>
<dbReference type="EMBL" id="KV010132">
    <property type="protein sequence ID" value="KZV28477.1"/>
    <property type="molecule type" value="Genomic_DNA"/>
</dbReference>
<dbReference type="GO" id="GO:0080044">
    <property type="term" value="F:quercetin 7-O-glucosyltransferase activity"/>
    <property type="evidence" value="ECO:0007669"/>
    <property type="project" value="TreeGrafter"/>
</dbReference>
<keyword evidence="7" id="KW-1185">Reference proteome</keyword>
<dbReference type="Gene3D" id="3.40.50.2000">
    <property type="entry name" value="Glycogen Phosphorylase B"/>
    <property type="match status" value="2"/>
</dbReference>
<dbReference type="PANTHER" id="PTHR11926">
    <property type="entry name" value="GLUCOSYL/GLUCURONOSYL TRANSFERASES"/>
    <property type="match status" value="1"/>
</dbReference>
<dbReference type="AlphaFoldDB" id="A0A2Z7B4K6"/>
<comment type="similarity">
    <text evidence="1 4">Belongs to the UDP-glycosyltransferase family.</text>
</comment>
<evidence type="ECO:0000256" key="1">
    <source>
        <dbReference type="ARBA" id="ARBA00009995"/>
    </source>
</evidence>
<reference evidence="6 7" key="1">
    <citation type="journal article" date="2015" name="Proc. Natl. Acad. Sci. U.S.A.">
        <title>The resurrection genome of Boea hygrometrica: A blueprint for survival of dehydration.</title>
        <authorList>
            <person name="Xiao L."/>
            <person name="Yang G."/>
            <person name="Zhang L."/>
            <person name="Yang X."/>
            <person name="Zhao S."/>
            <person name="Ji Z."/>
            <person name="Zhou Q."/>
            <person name="Hu M."/>
            <person name="Wang Y."/>
            <person name="Chen M."/>
            <person name="Xu Y."/>
            <person name="Jin H."/>
            <person name="Xiao X."/>
            <person name="Hu G."/>
            <person name="Bao F."/>
            <person name="Hu Y."/>
            <person name="Wan P."/>
            <person name="Li L."/>
            <person name="Deng X."/>
            <person name="Kuang T."/>
            <person name="Xiang C."/>
            <person name="Zhu J.K."/>
            <person name="Oliver M.J."/>
            <person name="He Y."/>
        </authorList>
    </citation>
    <scope>NUCLEOTIDE SEQUENCE [LARGE SCALE GENOMIC DNA]</scope>
    <source>
        <strain evidence="7">cv. XS01</strain>
    </source>
</reference>
<proteinExistence type="inferred from homology"/>
<evidence type="ECO:0000256" key="5">
    <source>
        <dbReference type="RuleBase" id="RU362057"/>
    </source>
</evidence>
<dbReference type="InterPro" id="IPR035595">
    <property type="entry name" value="UDP_glycos_trans_CS"/>
</dbReference>
<evidence type="ECO:0000256" key="2">
    <source>
        <dbReference type="ARBA" id="ARBA00022676"/>
    </source>
</evidence>
<dbReference type="PROSITE" id="PS00375">
    <property type="entry name" value="UDPGT"/>
    <property type="match status" value="1"/>
</dbReference>
<evidence type="ECO:0000313" key="6">
    <source>
        <dbReference type="EMBL" id="KZV28477.1"/>
    </source>
</evidence>